<feature type="domain" description="Zinc-ribbon" evidence="2">
    <location>
        <begin position="134"/>
        <end position="152"/>
    </location>
</feature>
<protein>
    <recommendedName>
        <fullName evidence="2">Zinc-ribbon domain-containing protein</fullName>
    </recommendedName>
</protein>
<feature type="coiled-coil region" evidence="1">
    <location>
        <begin position="67"/>
        <end position="94"/>
    </location>
</feature>
<dbReference type="AlphaFoldDB" id="A7NP95"/>
<dbReference type="Proteomes" id="UP000000263">
    <property type="component" value="Chromosome"/>
</dbReference>
<gene>
    <name evidence="3" type="ordered locus">Rcas_3341</name>
</gene>
<reference evidence="3 4" key="1">
    <citation type="submission" date="2007-08" db="EMBL/GenBank/DDBJ databases">
        <title>Complete sequence of Roseiflexus castenholzii DSM 13941.</title>
        <authorList>
            <consortium name="US DOE Joint Genome Institute"/>
            <person name="Copeland A."/>
            <person name="Lucas S."/>
            <person name="Lapidus A."/>
            <person name="Barry K."/>
            <person name="Glavina del Rio T."/>
            <person name="Dalin E."/>
            <person name="Tice H."/>
            <person name="Pitluck S."/>
            <person name="Thompson L.S."/>
            <person name="Brettin T."/>
            <person name="Bruce D."/>
            <person name="Detter J.C."/>
            <person name="Han C."/>
            <person name="Tapia R."/>
            <person name="Schmutz J."/>
            <person name="Larimer F."/>
            <person name="Land M."/>
            <person name="Hauser L."/>
            <person name="Kyrpides N."/>
            <person name="Mikhailova N."/>
            <person name="Bryant D.A."/>
            <person name="Hanada S."/>
            <person name="Tsukatani Y."/>
            <person name="Richardson P."/>
        </authorList>
    </citation>
    <scope>NUCLEOTIDE SEQUENCE [LARGE SCALE GENOMIC DNA]</scope>
    <source>
        <strain evidence="4">DSM 13941 / HLO8</strain>
    </source>
</reference>
<organism evidence="3 4">
    <name type="scientific">Roseiflexus castenholzii (strain DSM 13941 / HLO8)</name>
    <dbReference type="NCBI Taxonomy" id="383372"/>
    <lineage>
        <taxon>Bacteria</taxon>
        <taxon>Bacillati</taxon>
        <taxon>Chloroflexota</taxon>
        <taxon>Chloroflexia</taxon>
        <taxon>Chloroflexales</taxon>
        <taxon>Roseiflexineae</taxon>
        <taxon>Roseiflexaceae</taxon>
        <taxon>Roseiflexus</taxon>
    </lineage>
</organism>
<proteinExistence type="predicted"/>
<name>A7NP95_ROSCS</name>
<dbReference type="HOGENOM" id="CLU_1685285_0_0_0"/>
<evidence type="ECO:0000313" key="4">
    <source>
        <dbReference type="Proteomes" id="UP000000263"/>
    </source>
</evidence>
<evidence type="ECO:0000259" key="2">
    <source>
        <dbReference type="Pfam" id="PF13240"/>
    </source>
</evidence>
<evidence type="ECO:0000256" key="1">
    <source>
        <dbReference type="SAM" id="Coils"/>
    </source>
</evidence>
<dbReference type="InterPro" id="IPR026870">
    <property type="entry name" value="Zinc_ribbon_dom"/>
</dbReference>
<keyword evidence="1" id="KW-0175">Coiled coil</keyword>
<dbReference type="KEGG" id="rca:Rcas_3341"/>
<accession>A7NP95</accession>
<keyword evidence="4" id="KW-1185">Reference proteome</keyword>
<sequence>MGFLDELSRKLAEGVDRARFEAEKFQRVTAIQGEISNLRRQVDAKRLEFGDRAIELLKAGAIQSPTLAALLREIEALQASLTLKEEELRHTQGQVFIEPAPTPRAQHVPVSIEPPRPPAPEPPPLQPVAGGKVCPSCGFQMPQTAVFCPNCGLRVG</sequence>
<dbReference type="eggNOG" id="ENOG50333JK">
    <property type="taxonomic scope" value="Bacteria"/>
</dbReference>
<dbReference type="Pfam" id="PF13240">
    <property type="entry name" value="Zn_Ribbon_1"/>
    <property type="match status" value="1"/>
</dbReference>
<dbReference type="EMBL" id="CP000804">
    <property type="protein sequence ID" value="ABU59391.1"/>
    <property type="molecule type" value="Genomic_DNA"/>
</dbReference>
<evidence type="ECO:0000313" key="3">
    <source>
        <dbReference type="EMBL" id="ABU59391.1"/>
    </source>
</evidence>
<dbReference type="OrthoDB" id="159278at2"/>